<dbReference type="InterPro" id="IPR001365">
    <property type="entry name" value="A_deaminase_dom"/>
</dbReference>
<dbReference type="Proteomes" id="UP001166251">
    <property type="component" value="Unassembled WGS sequence"/>
</dbReference>
<feature type="domain" description="Adenosine deaminase" evidence="5">
    <location>
        <begin position="159"/>
        <end position="442"/>
    </location>
</feature>
<name>A0ABS7EBT9_9GAMM</name>
<gene>
    <name evidence="6" type="ORF">K0504_01965</name>
</gene>
<accession>A0ABS7EBT9</accession>
<dbReference type="PANTHER" id="PTHR11409:SF39">
    <property type="entry name" value="ADENOSINE DEAMINASE 2"/>
    <property type="match status" value="1"/>
</dbReference>
<keyword evidence="7" id="KW-1185">Reference proteome</keyword>
<evidence type="ECO:0000256" key="3">
    <source>
        <dbReference type="ARBA" id="ARBA00022801"/>
    </source>
</evidence>
<feature type="coiled-coil region" evidence="4">
    <location>
        <begin position="431"/>
        <end position="458"/>
    </location>
</feature>
<comment type="caution">
    <text evidence="6">The sequence shown here is derived from an EMBL/GenBank/DDBJ whole genome shotgun (WGS) entry which is preliminary data.</text>
</comment>
<evidence type="ECO:0000313" key="7">
    <source>
        <dbReference type="Proteomes" id="UP001166251"/>
    </source>
</evidence>
<dbReference type="EMBL" id="JAHZSS010000002">
    <property type="protein sequence ID" value="MBW8189786.1"/>
    <property type="molecule type" value="Genomic_DNA"/>
</dbReference>
<dbReference type="SUPFAM" id="SSF51556">
    <property type="entry name" value="Metallo-dependent hydrolases"/>
    <property type="match status" value="1"/>
</dbReference>
<evidence type="ECO:0000256" key="2">
    <source>
        <dbReference type="ARBA" id="ARBA00022723"/>
    </source>
</evidence>
<evidence type="ECO:0000256" key="1">
    <source>
        <dbReference type="ARBA" id="ARBA00001947"/>
    </source>
</evidence>
<protein>
    <submittedName>
        <fullName evidence="6">Adenosine deaminase</fullName>
    </submittedName>
</protein>
<evidence type="ECO:0000256" key="4">
    <source>
        <dbReference type="SAM" id="Coils"/>
    </source>
</evidence>
<dbReference type="Pfam" id="PF00962">
    <property type="entry name" value="A_deaminase"/>
    <property type="match status" value="1"/>
</dbReference>
<keyword evidence="3" id="KW-0378">Hydrolase</keyword>
<evidence type="ECO:0000313" key="6">
    <source>
        <dbReference type="EMBL" id="MBW8189786.1"/>
    </source>
</evidence>
<dbReference type="PANTHER" id="PTHR11409">
    <property type="entry name" value="ADENOSINE DEAMINASE"/>
    <property type="match status" value="1"/>
</dbReference>
<comment type="cofactor">
    <cofactor evidence="1">
        <name>Zn(2+)</name>
        <dbReference type="ChEBI" id="CHEBI:29105"/>
    </cofactor>
</comment>
<keyword evidence="2" id="KW-0479">Metal-binding</keyword>
<dbReference type="InterPro" id="IPR032466">
    <property type="entry name" value="Metal_Hydrolase"/>
</dbReference>
<proteinExistence type="predicted"/>
<reference evidence="6" key="1">
    <citation type="submission" date="2021-07" db="EMBL/GenBank/DDBJ databases">
        <title>Neiella marina sp. nov., isolated from the intestinal content of sea cucumber Apostichopus japonicus.</title>
        <authorList>
            <person name="Bai X."/>
        </authorList>
    </citation>
    <scope>NUCLEOTIDE SEQUENCE</scope>
    <source>
        <strain evidence="6">126</strain>
    </source>
</reference>
<dbReference type="InterPro" id="IPR006330">
    <property type="entry name" value="Ado/ade_deaminase"/>
</dbReference>
<sequence length="485" mass="56001">MSAIKAFRGLKLVTLVMGVWHGGLMAAPDTHWFEQFKAEASDADLYTFLYAMPKGGDLHHHITGTALSEWWYELALKQREHGYRYYTKVTINNCNGYGGNEFSFSPYLLHFHNVLESSYNKLSDCEKSEYKRLEQLNAVEKQAWLNSIRLDAAHEGRDEFFQTHWQRLDELMRSPYLIADILVKNMQAFGAEGLIYMESMMGASGYTDPNGKPISPDTVADIYRDRLQQPDAKATGVTVRMQESILRFAGNAEDQLRHYFDFVSRNNDLYLAVNMVGREDNDKGHPLRFKDTLRELRRHYNNVKLSIHAGEVDEPNFHIRDTLLLGADRIGHGVNLIDDDELLRQLRYGPYLIEINLISNLLLEYIERYDQHPFPEYLRLGVPVALSTDDRGMWDSNITDEFFVAVKEFNLSWDELKQLSHNSLAYSFIDADSKARLVERLNQRLADFENAVEDNQKAALKDVKPVSYSFICKQYQLCQFGSASR</sequence>
<evidence type="ECO:0000259" key="5">
    <source>
        <dbReference type="Pfam" id="PF00962"/>
    </source>
</evidence>
<dbReference type="Gene3D" id="3.20.20.140">
    <property type="entry name" value="Metal-dependent hydrolases"/>
    <property type="match status" value="1"/>
</dbReference>
<keyword evidence="4" id="KW-0175">Coiled coil</keyword>
<organism evidence="6 7">
    <name type="scientific">Neiella holothuriorum</name>
    <dbReference type="NCBI Taxonomy" id="2870530"/>
    <lineage>
        <taxon>Bacteria</taxon>
        <taxon>Pseudomonadati</taxon>
        <taxon>Pseudomonadota</taxon>
        <taxon>Gammaproteobacteria</taxon>
        <taxon>Alteromonadales</taxon>
        <taxon>Echinimonadaceae</taxon>
        <taxon>Neiella</taxon>
    </lineage>
</organism>